<evidence type="ECO:0000256" key="8">
    <source>
        <dbReference type="ARBA" id="ARBA00023268"/>
    </source>
</evidence>
<dbReference type="SMART" id="SM00343">
    <property type="entry name" value="ZnF_C2HC"/>
    <property type="match status" value="1"/>
</dbReference>
<proteinExistence type="predicted"/>
<comment type="caution">
    <text evidence="14">The sequence shown here is derived from an EMBL/GenBank/DDBJ whole genome shotgun (WGS) entry which is preliminary data.</text>
</comment>
<feature type="compositionally biased region" description="Polar residues" evidence="10">
    <location>
        <begin position="57"/>
        <end position="84"/>
    </location>
</feature>
<keyword evidence="5" id="KW-0378">Hydrolase</keyword>
<evidence type="ECO:0000256" key="9">
    <source>
        <dbReference type="PROSITE-ProRule" id="PRU00047"/>
    </source>
</evidence>
<dbReference type="Pfam" id="PF17919">
    <property type="entry name" value="RT_RNaseH_2"/>
    <property type="match status" value="1"/>
</dbReference>
<keyword evidence="9" id="KW-0862">Zinc</keyword>
<dbReference type="Pfam" id="PF17921">
    <property type="entry name" value="Integrase_H2C2"/>
    <property type="match status" value="1"/>
</dbReference>
<feature type="compositionally biased region" description="Polar residues" evidence="10">
    <location>
        <begin position="93"/>
        <end position="108"/>
    </location>
</feature>
<keyword evidence="3" id="KW-0540">Nuclease</keyword>
<dbReference type="Proteomes" id="UP000623467">
    <property type="component" value="Unassembled WGS sequence"/>
</dbReference>
<feature type="region of interest" description="Disordered" evidence="10">
    <location>
        <begin position="497"/>
        <end position="528"/>
    </location>
</feature>
<dbReference type="InterPro" id="IPR050951">
    <property type="entry name" value="Retrovirus_Pol_polyprotein"/>
</dbReference>
<dbReference type="InterPro" id="IPR000477">
    <property type="entry name" value="RT_dom"/>
</dbReference>
<name>A0A8H6Y0C6_9AGAR</name>
<keyword evidence="6" id="KW-0694">RNA-binding</keyword>
<gene>
    <name evidence="14" type="ORF">MSAN_01602300</name>
</gene>
<dbReference type="InterPro" id="IPR043128">
    <property type="entry name" value="Rev_trsase/Diguanyl_cyclase"/>
</dbReference>
<feature type="compositionally biased region" description="Low complexity" evidence="10">
    <location>
        <begin position="216"/>
        <end position="228"/>
    </location>
</feature>
<dbReference type="PROSITE" id="PS50158">
    <property type="entry name" value="ZF_CCHC"/>
    <property type="match status" value="1"/>
</dbReference>
<feature type="region of interest" description="Disordered" evidence="10">
    <location>
        <begin position="1992"/>
        <end position="2040"/>
    </location>
</feature>
<accession>A0A8H6Y0C6</accession>
<feature type="domain" description="Reverse transcriptase" evidence="12">
    <location>
        <begin position="1470"/>
        <end position="1682"/>
    </location>
</feature>
<dbReference type="Gene3D" id="3.30.70.270">
    <property type="match status" value="2"/>
</dbReference>
<dbReference type="PROSITE" id="PS50878">
    <property type="entry name" value="RT_POL"/>
    <property type="match status" value="1"/>
</dbReference>
<dbReference type="GO" id="GO:0005634">
    <property type="term" value="C:nucleus"/>
    <property type="evidence" value="ECO:0007669"/>
    <property type="project" value="UniProtKB-ARBA"/>
</dbReference>
<dbReference type="CDD" id="cd01647">
    <property type="entry name" value="RT_LTR"/>
    <property type="match status" value="1"/>
</dbReference>
<keyword evidence="2" id="KW-0548">Nucleotidyltransferase</keyword>
<dbReference type="GO" id="GO:0004519">
    <property type="term" value="F:endonuclease activity"/>
    <property type="evidence" value="ECO:0007669"/>
    <property type="project" value="UniProtKB-KW"/>
</dbReference>
<keyword evidence="9" id="KW-0863">Zinc-finger</keyword>
<feature type="domain" description="CCHC-type" evidence="11">
    <location>
        <begin position="919"/>
        <end position="933"/>
    </location>
</feature>
<dbReference type="OrthoDB" id="3271192at2759"/>
<dbReference type="GO" id="GO:0008270">
    <property type="term" value="F:zinc ion binding"/>
    <property type="evidence" value="ECO:0007669"/>
    <property type="project" value="UniProtKB-KW"/>
</dbReference>
<feature type="compositionally biased region" description="Basic and acidic residues" evidence="10">
    <location>
        <begin position="160"/>
        <end position="171"/>
    </location>
</feature>
<dbReference type="GO" id="GO:0015074">
    <property type="term" value="P:DNA integration"/>
    <property type="evidence" value="ECO:0007669"/>
    <property type="project" value="InterPro"/>
</dbReference>
<dbReference type="InterPro" id="IPR001878">
    <property type="entry name" value="Znf_CCHC"/>
</dbReference>
<evidence type="ECO:0000256" key="10">
    <source>
        <dbReference type="SAM" id="MobiDB-lite"/>
    </source>
</evidence>
<dbReference type="EMBL" id="JACAZH010000013">
    <property type="protein sequence ID" value="KAF7351693.1"/>
    <property type="molecule type" value="Genomic_DNA"/>
</dbReference>
<dbReference type="PROSITE" id="PS50994">
    <property type="entry name" value="INTEGRASE"/>
    <property type="match status" value="1"/>
</dbReference>
<keyword evidence="4" id="KW-0255">Endonuclease</keyword>
<dbReference type="Pfam" id="PF17917">
    <property type="entry name" value="RT_RNaseH"/>
    <property type="match status" value="1"/>
</dbReference>
<dbReference type="InterPro" id="IPR041373">
    <property type="entry name" value="RT_RNaseH"/>
</dbReference>
<dbReference type="Gene3D" id="3.30.420.10">
    <property type="entry name" value="Ribonuclease H-like superfamily/Ribonuclease H"/>
    <property type="match status" value="1"/>
</dbReference>
<evidence type="ECO:0000256" key="6">
    <source>
        <dbReference type="ARBA" id="ARBA00022884"/>
    </source>
</evidence>
<dbReference type="CDD" id="cd00303">
    <property type="entry name" value="retropepsin_like"/>
    <property type="match status" value="1"/>
</dbReference>
<sequence length="2347" mass="261213">MSMDIRLAQGRRGAYARIGTFQVESSRKRESFKEGMGGEEVDMSLPAANKKKRDTVIDTTNPNPVIDRATSTRSNKPMASSSSRTNDKASIAPSGTSRAATEPGSSRSPYAPRPGSNLATPTSSSRAKNTKLAGKRALLGAIVRLPTHMTTTGVRGPLRHAAEGRDQREESAFVSAVSGTEVPSRPLSATEALPPSSIPPAGDAENVNLPSEREPSSVSDLEPSLSSLELEKRREVPFGGESITAGLERRRQSISPQGPTRLFSGLGRMIDLFDEPLMHAVAWHHVFDPLVDPDPLMEFGAVDGEIPNCDPAATLALRDAVVRYDKPHWGFEWEHLAELVQQVVEEAVVTPQSCIPVMDGDLPREHFCLDLEILAKMAHTVVAMQQILEALTIFLRKDPATSFILDPGYGLLRTLELCPTVVQLHYAFSFLQHRLHKANRHETLLDVQFSERSSSVESTISDELRQLMLRPDYAARADAIDPITRVASLQQINESPRPYYYRPRSFNLPDRDKSSKTTPTAVQTSPTEAPLNNERVRFGEQPPPPAIGSGIPTRYGTHSKHAADRGWGAIVGGCRYYHGALAVMEEMEEVRAMVQEEGTAEVVAMALEVTAVAAEEELAGEMGGGHAGAPGNPVSADQWQLNHKLSVSVVPSWDGMGETVIEYVISMVYLAMLSRQMASDVAQMAPAKFTGRAKQWWNSLSLDTRTAYSIDWEHLLDAIRRQFLTAQWVKDRNKEFEEMKLRKGFPLEDPIDFFQRRAQYHSFLFDDGPDGPLAVARILRTQPIEWAKDINERVCPTVDALMVHAEHSRESLLSAWTLSNRMSAILGTTGASPSSSISTNPRIRFRRSAKMADIDLKEAESETEEEAEVPKVVMTADHRAAGSEGSSKRPDWPGGKIVNGYAFRRDDSKVSSRPPNRECYICTSPKHIARDCPHYGKWLTLRQANLISVDWDQEEEEKEAREYLAMIVESKSSSSAYLSDLIECPSVKKEVLIVDALSGDAKAARMGYCPGFHRNRRRREEWERERLAKQDKGKAPEGSDGTPPSSQMASAATDEGTKVYAARRVRHLPDGLGSLGARALHVKVRIDSLANADFCGRLDSGADITLISEELWASIPGLPKPKEGIRMKLYHLTGQAKVLGYIKTTLYMTTVEGEVISFDLEAYVIRNMKVPLLLGEDFQSSYELGVTRRASGRCDVKVGASRHIIPASSAHDVDLGFVIRQASLARSMKRLLPGVWRKTYQRSKAQIRREGKMEAPPVLAEKDTLIAAGSVHNVKVVGPFDGKDEWLVEKVVIATDDADVLAAPTTLIRSENPYLPIANPSTRPWYIRAGDIVGKLYDPADYADTPRSKEEFLKFAASAEVLARAIAKTSKAQEPNGHVNLNMRSKEVTEPNADDVLEELWGPKTTALAGEFLELHQAEDVAQLVNLGPDIPAEVRPRLEATLQRNADAFGVGGQLGHVEEKAPIPVVPGTHPISVPMYAASPAKWEVIDRQMDLWFECDVIEPSVSPWGAPCVVVFRNGKARLAVDYRKLNAQTVPDEFPIPHQSEIVQALSGAQVLSSFDALAGFNQVEMDDEAREKTAFRSHRGLWQFKRMPFGLRNGPSIFQRIMQGVLAPFLWLFTLVYIDDIVVYSRSWEEHLEHLDKVLSAIAKAGITLEPKKCFVGYSSILLLGQKVSRLGLSTHKEKVAAIQDLERPTSVLDLQKFLGMVNYFAGYIPYYAFIAKPLFALLAKGAKWEWRVEREIAFAQAKAALSEAPILGHPIQGSPYRLYTDASDYAIGSSLQQVQPIRVGDLQGTATYEKLKAAWEAGAKVPKLFTSLSKEVEEMKKEDAWGSSLDDTIVHVERVIAYWSRSLKSAERNYSATEREALGAKEALVRFQPFIEGEQVILVTDHAALQWARVYENANRRLAAWGAVFAAYPGLKIVHRPGRVHSNVDPLSRLPRAPPHESPVREDRGTIKAAFAIWWWEDAVDKFAFPIQTRRQRAAELLERGPAAADSEAEERNRDRGSERGLEADAPSRMTRKVKEGNESERGLAADAPLGEREATDLPFPEGDHWTYPVGVRPDKDEDDWNQRAHLLVSASPAFISGFKAAYKEDPYFRDRYVEEVPNPDKVLTPSRFQKGREGLLYFLDADWKNRLCVPRKKIQWVMRWIHESPHESAHAGPFKFVAQLRELFFWPSLAKDVEEFATTCDVCQKIKSDHRHLITGLPPSRPERYTAILVIVDKLTRFAVIILTHSDLSQEGFARVFVSRIVNIFGIPEQIISDRDKRWSTAFWRSVVAQYGSALAMSSVHHPQTDGQTEILNAVIEQMLRAYVATDRSSWAQWLSEIAFTYNSNVHASTGYSP</sequence>
<reference evidence="14" key="1">
    <citation type="submission" date="2020-05" db="EMBL/GenBank/DDBJ databases">
        <title>Mycena genomes resolve the evolution of fungal bioluminescence.</title>
        <authorList>
            <person name="Tsai I.J."/>
        </authorList>
    </citation>
    <scope>NUCLEOTIDE SEQUENCE</scope>
    <source>
        <strain evidence="14">160909Yilan</strain>
    </source>
</reference>
<dbReference type="InterPro" id="IPR012337">
    <property type="entry name" value="RNaseH-like_sf"/>
</dbReference>
<feature type="region of interest" description="Disordered" evidence="10">
    <location>
        <begin position="24"/>
        <end position="132"/>
    </location>
</feature>
<evidence type="ECO:0000256" key="4">
    <source>
        <dbReference type="ARBA" id="ARBA00022759"/>
    </source>
</evidence>
<evidence type="ECO:0000256" key="1">
    <source>
        <dbReference type="ARBA" id="ARBA00022679"/>
    </source>
</evidence>
<dbReference type="InterPro" id="IPR043502">
    <property type="entry name" value="DNA/RNA_pol_sf"/>
</dbReference>
<keyword evidence="9" id="KW-0479">Metal-binding</keyword>
<keyword evidence="8" id="KW-0511">Multifunctional enzyme</keyword>
<keyword evidence="15" id="KW-1185">Reference proteome</keyword>
<evidence type="ECO:0000256" key="5">
    <source>
        <dbReference type="ARBA" id="ARBA00022801"/>
    </source>
</evidence>
<feature type="region of interest" description="Disordered" evidence="10">
    <location>
        <begin position="1020"/>
        <end position="1054"/>
    </location>
</feature>
<dbReference type="PANTHER" id="PTHR37984">
    <property type="entry name" value="PROTEIN CBG26694"/>
    <property type="match status" value="1"/>
</dbReference>
<dbReference type="InterPro" id="IPR041588">
    <property type="entry name" value="Integrase_H2C2"/>
</dbReference>
<dbReference type="PANTHER" id="PTHR37984:SF5">
    <property type="entry name" value="PROTEIN NYNRIN-LIKE"/>
    <property type="match status" value="1"/>
</dbReference>
<feature type="compositionally biased region" description="Polar residues" evidence="10">
    <location>
        <begin position="117"/>
        <end position="127"/>
    </location>
</feature>
<dbReference type="InterPro" id="IPR036397">
    <property type="entry name" value="RNaseH_sf"/>
</dbReference>
<organism evidence="14 15">
    <name type="scientific">Mycena sanguinolenta</name>
    <dbReference type="NCBI Taxonomy" id="230812"/>
    <lineage>
        <taxon>Eukaryota</taxon>
        <taxon>Fungi</taxon>
        <taxon>Dikarya</taxon>
        <taxon>Basidiomycota</taxon>
        <taxon>Agaricomycotina</taxon>
        <taxon>Agaricomycetes</taxon>
        <taxon>Agaricomycetidae</taxon>
        <taxon>Agaricales</taxon>
        <taxon>Marasmiineae</taxon>
        <taxon>Mycenaceae</taxon>
        <taxon>Mycena</taxon>
    </lineage>
</organism>
<evidence type="ECO:0000259" key="12">
    <source>
        <dbReference type="PROSITE" id="PS50878"/>
    </source>
</evidence>
<evidence type="ECO:0000259" key="11">
    <source>
        <dbReference type="PROSITE" id="PS50158"/>
    </source>
</evidence>
<evidence type="ECO:0000256" key="2">
    <source>
        <dbReference type="ARBA" id="ARBA00022695"/>
    </source>
</evidence>
<evidence type="ECO:0000256" key="3">
    <source>
        <dbReference type="ARBA" id="ARBA00022722"/>
    </source>
</evidence>
<dbReference type="Gene3D" id="3.10.10.10">
    <property type="entry name" value="HIV Type 1 Reverse Transcriptase, subunit A, domain 1"/>
    <property type="match status" value="1"/>
</dbReference>
<dbReference type="Pfam" id="PF00078">
    <property type="entry name" value="RVT_1"/>
    <property type="match status" value="1"/>
</dbReference>
<dbReference type="InterPro" id="IPR041577">
    <property type="entry name" value="RT_RNaseH_2"/>
</dbReference>
<feature type="compositionally biased region" description="Polar residues" evidence="10">
    <location>
        <begin position="516"/>
        <end position="527"/>
    </location>
</feature>
<dbReference type="InterPro" id="IPR001584">
    <property type="entry name" value="Integrase_cat-core"/>
</dbReference>
<dbReference type="GO" id="GO:0016787">
    <property type="term" value="F:hydrolase activity"/>
    <property type="evidence" value="ECO:0007669"/>
    <property type="project" value="UniProtKB-KW"/>
</dbReference>
<dbReference type="GO" id="GO:0003723">
    <property type="term" value="F:RNA binding"/>
    <property type="evidence" value="ECO:0007669"/>
    <property type="project" value="UniProtKB-KW"/>
</dbReference>
<dbReference type="Gene3D" id="1.10.340.70">
    <property type="match status" value="1"/>
</dbReference>
<protein>
    <submittedName>
        <fullName evidence="14">TY3B-TY3B protein</fullName>
    </submittedName>
</protein>
<dbReference type="SUPFAM" id="SSF53098">
    <property type="entry name" value="Ribonuclease H-like"/>
    <property type="match status" value="1"/>
</dbReference>
<feature type="compositionally biased region" description="Basic and acidic residues" evidence="10">
    <location>
        <begin position="2002"/>
        <end position="2015"/>
    </location>
</feature>
<keyword evidence="1" id="KW-0808">Transferase</keyword>
<feature type="region of interest" description="Disordered" evidence="10">
    <location>
        <begin position="150"/>
        <end position="231"/>
    </location>
</feature>
<dbReference type="FunFam" id="3.30.70.270:FF:000020">
    <property type="entry name" value="Transposon Tf2-6 polyprotein-like Protein"/>
    <property type="match status" value="1"/>
</dbReference>
<evidence type="ECO:0000313" key="14">
    <source>
        <dbReference type="EMBL" id="KAF7351693.1"/>
    </source>
</evidence>
<feature type="compositionally biased region" description="Basic and acidic residues" evidence="10">
    <location>
        <begin position="1020"/>
        <end position="1037"/>
    </location>
</feature>
<feature type="domain" description="Integrase catalytic" evidence="13">
    <location>
        <begin position="2190"/>
        <end position="2347"/>
    </location>
</feature>
<keyword evidence="7" id="KW-0695">RNA-directed DNA polymerase</keyword>
<dbReference type="CDD" id="cd09274">
    <property type="entry name" value="RNase_HI_RT_Ty3"/>
    <property type="match status" value="1"/>
</dbReference>
<feature type="compositionally biased region" description="Basic and acidic residues" evidence="10">
    <location>
        <begin position="2025"/>
        <end position="2040"/>
    </location>
</feature>
<dbReference type="GO" id="GO:0003964">
    <property type="term" value="F:RNA-directed DNA polymerase activity"/>
    <property type="evidence" value="ECO:0007669"/>
    <property type="project" value="UniProtKB-KW"/>
</dbReference>
<evidence type="ECO:0000256" key="7">
    <source>
        <dbReference type="ARBA" id="ARBA00022918"/>
    </source>
</evidence>
<dbReference type="SUPFAM" id="SSF56672">
    <property type="entry name" value="DNA/RNA polymerases"/>
    <property type="match status" value="1"/>
</dbReference>
<evidence type="ECO:0000313" key="15">
    <source>
        <dbReference type="Proteomes" id="UP000623467"/>
    </source>
</evidence>
<evidence type="ECO:0000259" key="13">
    <source>
        <dbReference type="PROSITE" id="PS50994"/>
    </source>
</evidence>